<name>A0A8S3PM74_MYTED</name>
<evidence type="ECO:0000256" key="2">
    <source>
        <dbReference type="SAM" id="MobiDB-lite"/>
    </source>
</evidence>
<feature type="domain" description="Integrase catalytic" evidence="5">
    <location>
        <begin position="436"/>
        <end position="598"/>
    </location>
</feature>
<dbReference type="SMART" id="SM00355">
    <property type="entry name" value="ZnF_C2H2"/>
    <property type="match status" value="1"/>
</dbReference>
<dbReference type="GO" id="GO:0015074">
    <property type="term" value="P:DNA integration"/>
    <property type="evidence" value="ECO:0007669"/>
    <property type="project" value="InterPro"/>
</dbReference>
<gene>
    <name evidence="6" type="ORF">MEDL_338</name>
</gene>
<feature type="region of interest" description="Disordered" evidence="2">
    <location>
        <begin position="189"/>
        <end position="259"/>
    </location>
</feature>
<proteinExistence type="predicted"/>
<dbReference type="InterPro" id="IPR012337">
    <property type="entry name" value="RNaseH-like_sf"/>
</dbReference>
<protein>
    <submittedName>
        <fullName evidence="6">Uncharacterized protein</fullName>
    </submittedName>
</protein>
<dbReference type="PROSITE" id="PS50157">
    <property type="entry name" value="ZINC_FINGER_C2H2_2"/>
    <property type="match status" value="1"/>
</dbReference>
<dbReference type="InterPro" id="IPR036397">
    <property type="entry name" value="RNaseH_sf"/>
</dbReference>
<dbReference type="PANTHER" id="PTHR37984:SF15">
    <property type="entry name" value="INTEGRASE CATALYTIC DOMAIN-CONTAINING PROTEIN"/>
    <property type="match status" value="1"/>
</dbReference>
<keyword evidence="1" id="KW-0863">Zinc-finger</keyword>
<dbReference type="GO" id="GO:0008270">
    <property type="term" value="F:zinc ion binding"/>
    <property type="evidence" value="ECO:0007669"/>
    <property type="project" value="UniProtKB-KW"/>
</dbReference>
<dbReference type="Gene3D" id="3.30.420.10">
    <property type="entry name" value="Ribonuclease H-like superfamily/Ribonuclease H"/>
    <property type="match status" value="1"/>
</dbReference>
<dbReference type="InterPro" id="IPR050951">
    <property type="entry name" value="Retrovirus_Pol_polyprotein"/>
</dbReference>
<feature type="compositionally biased region" description="Acidic residues" evidence="2">
    <location>
        <begin position="190"/>
        <end position="200"/>
    </location>
</feature>
<feature type="transmembrane region" description="Helical" evidence="3">
    <location>
        <begin position="94"/>
        <end position="115"/>
    </location>
</feature>
<dbReference type="OrthoDB" id="8947436at2759"/>
<feature type="compositionally biased region" description="Basic and acidic residues" evidence="2">
    <location>
        <begin position="221"/>
        <end position="232"/>
    </location>
</feature>
<evidence type="ECO:0000313" key="7">
    <source>
        <dbReference type="Proteomes" id="UP000683360"/>
    </source>
</evidence>
<dbReference type="FunFam" id="1.10.340.70:FF:000001">
    <property type="entry name" value="Retrovirus-related Pol polyprotein from transposon gypsy-like Protein"/>
    <property type="match status" value="1"/>
</dbReference>
<feature type="region of interest" description="Disordered" evidence="2">
    <location>
        <begin position="276"/>
        <end position="302"/>
    </location>
</feature>
<dbReference type="PROSITE" id="PS00028">
    <property type="entry name" value="ZINC_FINGER_C2H2_1"/>
    <property type="match status" value="1"/>
</dbReference>
<organism evidence="6 7">
    <name type="scientific">Mytilus edulis</name>
    <name type="common">Blue mussel</name>
    <dbReference type="NCBI Taxonomy" id="6550"/>
    <lineage>
        <taxon>Eukaryota</taxon>
        <taxon>Metazoa</taxon>
        <taxon>Spiralia</taxon>
        <taxon>Lophotrochozoa</taxon>
        <taxon>Mollusca</taxon>
        <taxon>Bivalvia</taxon>
        <taxon>Autobranchia</taxon>
        <taxon>Pteriomorphia</taxon>
        <taxon>Mytilida</taxon>
        <taxon>Mytiloidea</taxon>
        <taxon>Mytilidae</taxon>
        <taxon>Mytilinae</taxon>
        <taxon>Mytilus</taxon>
    </lineage>
</organism>
<evidence type="ECO:0000313" key="6">
    <source>
        <dbReference type="EMBL" id="CAG2184691.1"/>
    </source>
</evidence>
<evidence type="ECO:0000256" key="3">
    <source>
        <dbReference type="SAM" id="Phobius"/>
    </source>
</evidence>
<dbReference type="InterPro" id="IPR001584">
    <property type="entry name" value="Integrase_cat-core"/>
</dbReference>
<keyword evidence="3" id="KW-0812">Transmembrane</keyword>
<dbReference type="Pfam" id="PF17921">
    <property type="entry name" value="Integrase_H2C2"/>
    <property type="match status" value="1"/>
</dbReference>
<keyword evidence="1" id="KW-0479">Metal-binding</keyword>
<feature type="compositionally biased region" description="Basic residues" evidence="2">
    <location>
        <begin position="283"/>
        <end position="294"/>
    </location>
</feature>
<dbReference type="PANTHER" id="PTHR37984">
    <property type="entry name" value="PROTEIN CBG26694"/>
    <property type="match status" value="1"/>
</dbReference>
<feature type="domain" description="C2H2-type" evidence="4">
    <location>
        <begin position="876"/>
        <end position="901"/>
    </location>
</feature>
<dbReference type="Gene3D" id="1.10.340.70">
    <property type="match status" value="1"/>
</dbReference>
<dbReference type="GO" id="GO:0003676">
    <property type="term" value="F:nucleic acid binding"/>
    <property type="evidence" value="ECO:0007669"/>
    <property type="project" value="InterPro"/>
</dbReference>
<dbReference type="EMBL" id="CAJPWZ010000015">
    <property type="protein sequence ID" value="CAG2184691.1"/>
    <property type="molecule type" value="Genomic_DNA"/>
</dbReference>
<evidence type="ECO:0000256" key="1">
    <source>
        <dbReference type="PROSITE-ProRule" id="PRU00042"/>
    </source>
</evidence>
<sequence length="901" mass="105193">METPRRTTRTSTQAPTLSQVRQNCFRNQVSPADSGLGSSPATGRTLNDIHTETMPEVQYRRNIGHCYPRKSHYRVIQERSNTEKDGGNGWKKFWQIWVILLTLSSGLVASAWIYFPNNRVVQKSQEYVMIGLLVIIGLLICTIVLKLIWNSVLNGQKIDNAPLTWSERRRRSDDSRKKYIYRTPARTIMDESDTPYDSDEVPSYSCPSPNSPVFNGQRNTNQRDERRREKNCPVDAITNSGEFENSDEEVNDHCRSSPQQISTSFSGFLIGQDDSVSEETSKIKRGRKPNRPKQAKQIPQPDTDLTLEVIRDKQESDSILKQILKYKIEGRKPDWGEISYESVHLKYWLARWESIEMKNGILCMYWDDDTKKGRWKICAPYSIEKTILWYLHDTKTAGHLGIKKTYEKAKLSPFYWRNMQESIKNYVNQCEICGERKNPPNKKRHCMKSYVVGVPFERIATDIAGPFPITDDKNRYKAYAMPDIQAKTVANIIFRAWIKRYGCPIEVHSDQGKQYESALFKEMCTLLEINKTRTTPFHPRSDGMIERMNRSINDMLSKYIKSQQKDWDQCLDFIMMAYNSTPHESTGISPYKLVFGREMSFPINIITEPIEEMSQDPKYTSEYVTELEERLREAHDLARKHLKKSAERQKILYNTNVKRHNYEKGDLVWRNQKKNTPGLKLKIARQWTGPWEIIDKKSDIIFKIQHSKNSTAVIIHGDNLKPYKGNKKAKWFKENNEERIPVEIPNLTEFSIMTSPGQQNDKKSETQHQLIAVERADDVKSTEEEEIGNKMKDVITDRDESHDMPAMIADDDLDNSPITPEITRKPPRLLRKPKLRKKIGCKQVQTRSTRSRRNIKLPLRYQDFVEPIMEEDKYKYMCKDCGQGYANKRNLRRHRNQIHEN</sequence>
<feature type="transmembrane region" description="Helical" evidence="3">
    <location>
        <begin position="127"/>
        <end position="149"/>
    </location>
</feature>
<dbReference type="FunFam" id="3.30.420.10:FF:000032">
    <property type="entry name" value="Retrovirus-related Pol polyprotein from transposon 297-like Protein"/>
    <property type="match status" value="1"/>
</dbReference>
<dbReference type="InterPro" id="IPR013087">
    <property type="entry name" value="Znf_C2H2_type"/>
</dbReference>
<dbReference type="InterPro" id="IPR041588">
    <property type="entry name" value="Integrase_H2C2"/>
</dbReference>
<dbReference type="AlphaFoldDB" id="A0A8S3PM74"/>
<feature type="compositionally biased region" description="Polar residues" evidence="2">
    <location>
        <begin position="205"/>
        <end position="220"/>
    </location>
</feature>
<reference evidence="6" key="1">
    <citation type="submission" date="2021-03" db="EMBL/GenBank/DDBJ databases">
        <authorList>
            <person name="Bekaert M."/>
        </authorList>
    </citation>
    <scope>NUCLEOTIDE SEQUENCE</scope>
</reference>
<dbReference type="PROSITE" id="PS50994">
    <property type="entry name" value="INTEGRASE"/>
    <property type="match status" value="1"/>
</dbReference>
<keyword evidence="3" id="KW-1133">Transmembrane helix</keyword>
<keyword evidence="1" id="KW-0862">Zinc</keyword>
<accession>A0A8S3PM74</accession>
<keyword evidence="3" id="KW-0472">Membrane</keyword>
<evidence type="ECO:0000259" key="5">
    <source>
        <dbReference type="PROSITE" id="PS50994"/>
    </source>
</evidence>
<dbReference type="Proteomes" id="UP000683360">
    <property type="component" value="Unassembled WGS sequence"/>
</dbReference>
<dbReference type="SUPFAM" id="SSF53098">
    <property type="entry name" value="Ribonuclease H-like"/>
    <property type="match status" value="1"/>
</dbReference>
<comment type="caution">
    <text evidence="6">The sequence shown here is derived from an EMBL/GenBank/DDBJ whole genome shotgun (WGS) entry which is preliminary data.</text>
</comment>
<evidence type="ECO:0000259" key="4">
    <source>
        <dbReference type="PROSITE" id="PS50157"/>
    </source>
</evidence>
<keyword evidence="7" id="KW-1185">Reference proteome</keyword>